<dbReference type="PANTHER" id="PTHR32305">
    <property type="match status" value="1"/>
</dbReference>
<dbReference type="Proteomes" id="UP000033961">
    <property type="component" value="Chromosome I"/>
</dbReference>
<feature type="compositionally biased region" description="Basic and acidic residues" evidence="2">
    <location>
        <begin position="315"/>
        <end position="325"/>
    </location>
</feature>
<dbReference type="Pfam" id="PF25023">
    <property type="entry name" value="TEN_YD-shell"/>
    <property type="match status" value="1"/>
</dbReference>
<feature type="domain" description="HNH nuclease" evidence="3">
    <location>
        <begin position="389"/>
        <end position="446"/>
    </location>
</feature>
<dbReference type="CDD" id="cd00085">
    <property type="entry name" value="HNHc"/>
    <property type="match status" value="1"/>
</dbReference>
<dbReference type="InterPro" id="IPR056823">
    <property type="entry name" value="TEN-like_YD-shell"/>
</dbReference>
<name>A0A2P1QVU7_9LEPT</name>
<dbReference type="InterPro" id="IPR003615">
    <property type="entry name" value="HNH_nuc"/>
</dbReference>
<feature type="region of interest" description="Disordered" evidence="2">
    <location>
        <begin position="286"/>
        <end position="325"/>
    </location>
</feature>
<organism evidence="4 5">
    <name type="scientific">Leptospira santarosai</name>
    <dbReference type="NCBI Taxonomy" id="28183"/>
    <lineage>
        <taxon>Bacteria</taxon>
        <taxon>Pseudomonadati</taxon>
        <taxon>Spirochaetota</taxon>
        <taxon>Spirochaetia</taxon>
        <taxon>Leptospirales</taxon>
        <taxon>Leptospiraceae</taxon>
        <taxon>Leptospira</taxon>
    </lineage>
</organism>
<dbReference type="InterPro" id="IPR022385">
    <property type="entry name" value="Rhs_assc_core"/>
</dbReference>
<dbReference type="InterPro" id="IPR050708">
    <property type="entry name" value="T6SS_VgrG/RHS"/>
</dbReference>
<dbReference type="Gene3D" id="1.10.30.50">
    <property type="match status" value="1"/>
</dbReference>
<feature type="compositionally biased region" description="Polar residues" evidence="2">
    <location>
        <begin position="286"/>
        <end position="313"/>
    </location>
</feature>
<dbReference type="Gene3D" id="2.180.10.10">
    <property type="entry name" value="RHS repeat-associated core"/>
    <property type="match status" value="1"/>
</dbReference>
<reference evidence="4 5" key="1">
    <citation type="journal article" date="2015" name="Genome Announc.">
        <title>Draft Genome Sequences of Leptospira santarosai Strains U160, U164, and U233, Isolated from Asymptomatic Cattle.</title>
        <authorList>
            <person name="Kremer F.S."/>
            <person name="Eslabao M.R."/>
            <person name="Provisor M."/>
            <person name="Woloski R.D."/>
            <person name="Ramires O.V."/>
            <person name="Moreno L.Z."/>
            <person name="Moreno A.M."/>
            <person name="Hamond C."/>
            <person name="Lilenbaum W."/>
            <person name="Dellagostin O.A."/>
        </authorList>
    </citation>
    <scope>NUCLEOTIDE SEQUENCE [LARGE SCALE GENOMIC DNA]</scope>
    <source>
        <strain evidence="4 5">U160</strain>
    </source>
</reference>
<evidence type="ECO:0000259" key="3">
    <source>
        <dbReference type="SMART" id="SM00507"/>
    </source>
</evidence>
<protein>
    <submittedName>
        <fullName evidence="4">RHS repeat-associated core domain protein</fullName>
    </submittedName>
</protein>
<dbReference type="NCBIfam" id="TIGR03696">
    <property type="entry name" value="Rhs_assc_core"/>
    <property type="match status" value="1"/>
</dbReference>
<evidence type="ECO:0000313" key="4">
    <source>
        <dbReference type="EMBL" id="AVQ13042.1"/>
    </source>
</evidence>
<dbReference type="SMART" id="SM00507">
    <property type="entry name" value="HNHc"/>
    <property type="match status" value="1"/>
</dbReference>
<accession>A0A2P1QVU7</accession>
<dbReference type="EMBL" id="CP027843">
    <property type="protein sequence ID" value="AVQ13042.1"/>
    <property type="molecule type" value="Genomic_DNA"/>
</dbReference>
<sequence>MRIILCITLLSFNLLTGAESPVSEKLERSSNVEYNKTLKYKTNFLRKPPEILITNHLSLETYDDGGFRIRRSALEPKNNQFTNVEILYPSKFFGLEYDATENVITGVNNIYLNGVRIAAMNEAGALAYYLTDQVDSVSHVLDDEGNTLSQIQYQPYGETFVQRGDLNFSPKYNSQELDRESGFYFYNARYYDPGIARFTSADTIIDGEFDTQGWNRFSYVKGNPITFKDPTGHEVPLIGYGSPRDGLLPGSRNTNDSRYQSEIANKYDLKDKGKIEAAAKEYQAGSQKGFNQGYSRTSGWASPTQGHNAQSDGQALEKSDLSGKSKAYKDGYKDSVGVGRAYGILGGLGTGIAEAAGLATAGGIGKEKAGGPKLGSSGGEGAGKAFSNKVKAQARAESENTCVFCKKETTDNLGPTKSEIDHAIPKVRGGNNTIENAQNTCRTCNRQKGASTTEEFLGKIRK</sequence>
<gene>
    <name evidence="4" type="ORF">XB16_2738</name>
</gene>
<dbReference type="AlphaFoldDB" id="A0A2P1QVU7"/>
<keyword evidence="1" id="KW-0677">Repeat</keyword>
<dbReference type="Pfam" id="PF14279">
    <property type="entry name" value="HNH_5"/>
    <property type="match status" value="1"/>
</dbReference>
<proteinExistence type="predicted"/>
<evidence type="ECO:0000256" key="2">
    <source>
        <dbReference type="SAM" id="MobiDB-lite"/>
    </source>
</evidence>
<dbReference type="InterPro" id="IPR029471">
    <property type="entry name" value="HNH_5"/>
</dbReference>
<evidence type="ECO:0000256" key="1">
    <source>
        <dbReference type="ARBA" id="ARBA00022737"/>
    </source>
</evidence>
<evidence type="ECO:0000313" key="5">
    <source>
        <dbReference type="Proteomes" id="UP000033961"/>
    </source>
</evidence>
<dbReference type="PANTHER" id="PTHR32305:SF15">
    <property type="entry name" value="PROTEIN RHSA-RELATED"/>
    <property type="match status" value="1"/>
</dbReference>